<evidence type="ECO:0000256" key="1">
    <source>
        <dbReference type="SAM" id="Phobius"/>
    </source>
</evidence>
<name>A0ABR7M781_9BACT</name>
<keyword evidence="1" id="KW-0812">Transmembrane</keyword>
<feature type="transmembrane region" description="Helical" evidence="1">
    <location>
        <begin position="36"/>
        <end position="59"/>
    </location>
</feature>
<keyword evidence="3" id="KW-1185">Reference proteome</keyword>
<keyword evidence="1" id="KW-0472">Membrane</keyword>
<dbReference type="RefSeq" id="WP_187256217.1">
    <property type="nucleotide sequence ID" value="NZ_JBHULF010000014.1"/>
</dbReference>
<protein>
    <submittedName>
        <fullName evidence="2">Uncharacterized protein</fullName>
    </submittedName>
</protein>
<sequence>MHEETFYFIATGFYFLVVPVPFFAQQADPGVPEAGGIDLASCFGVTIANGMGVMVLGLIHKNI</sequence>
<proteinExistence type="predicted"/>
<reference evidence="2 3" key="1">
    <citation type="submission" date="2016-07" db="EMBL/GenBank/DDBJ databases">
        <title>Genome analysis of Flavihumibacter stibioxidans YS-17.</title>
        <authorList>
            <person name="Shi K."/>
            <person name="Han Y."/>
            <person name="Wang G."/>
        </authorList>
    </citation>
    <scope>NUCLEOTIDE SEQUENCE [LARGE SCALE GENOMIC DNA]</scope>
    <source>
        <strain evidence="2 3">YS-17</strain>
    </source>
</reference>
<comment type="caution">
    <text evidence="2">The sequence shown here is derived from an EMBL/GenBank/DDBJ whole genome shotgun (WGS) entry which is preliminary data.</text>
</comment>
<gene>
    <name evidence="2" type="ORF">BC349_07500</name>
</gene>
<feature type="transmembrane region" description="Helical" evidence="1">
    <location>
        <begin position="6"/>
        <end position="24"/>
    </location>
</feature>
<dbReference type="Proteomes" id="UP000765802">
    <property type="component" value="Unassembled WGS sequence"/>
</dbReference>
<accession>A0ABR7M781</accession>
<dbReference type="EMBL" id="MBUA01000012">
    <property type="protein sequence ID" value="MBC6490872.1"/>
    <property type="molecule type" value="Genomic_DNA"/>
</dbReference>
<evidence type="ECO:0000313" key="2">
    <source>
        <dbReference type="EMBL" id="MBC6490872.1"/>
    </source>
</evidence>
<organism evidence="2 3">
    <name type="scientific">Flavihumibacter stibioxidans</name>
    <dbReference type="NCBI Taxonomy" id="1834163"/>
    <lineage>
        <taxon>Bacteria</taxon>
        <taxon>Pseudomonadati</taxon>
        <taxon>Bacteroidota</taxon>
        <taxon>Chitinophagia</taxon>
        <taxon>Chitinophagales</taxon>
        <taxon>Chitinophagaceae</taxon>
        <taxon>Flavihumibacter</taxon>
    </lineage>
</organism>
<evidence type="ECO:0000313" key="3">
    <source>
        <dbReference type="Proteomes" id="UP000765802"/>
    </source>
</evidence>
<keyword evidence="1" id="KW-1133">Transmembrane helix</keyword>